<gene>
    <name evidence="2" type="ORF">HNQ52_001719</name>
</gene>
<dbReference type="Pfam" id="PF03992">
    <property type="entry name" value="ABM"/>
    <property type="match status" value="1"/>
</dbReference>
<dbReference type="InterPro" id="IPR011008">
    <property type="entry name" value="Dimeric_a/b-barrel"/>
</dbReference>
<dbReference type="Gene3D" id="3.30.70.100">
    <property type="match status" value="1"/>
</dbReference>
<comment type="caution">
    <text evidence="2">The sequence shown here is derived from an EMBL/GenBank/DDBJ whole genome shotgun (WGS) entry which is preliminary data.</text>
</comment>
<dbReference type="EMBL" id="JACHHP010000002">
    <property type="protein sequence ID" value="MBB5208190.1"/>
    <property type="molecule type" value="Genomic_DNA"/>
</dbReference>
<evidence type="ECO:0000313" key="2">
    <source>
        <dbReference type="EMBL" id="MBB5208190.1"/>
    </source>
</evidence>
<dbReference type="PROSITE" id="PS51725">
    <property type="entry name" value="ABM"/>
    <property type="match status" value="1"/>
</dbReference>
<keyword evidence="2" id="KW-0560">Oxidoreductase</keyword>
<keyword evidence="3" id="KW-1185">Reference proteome</keyword>
<sequence length="122" mass="13390">MSENALSSMPRPPYYAVIFSSQRTAHDDAAYGAAAQRMVELARTQPGFLGVESARGADGFGITVSYWDSEDAIAAWRNHAEHAATRERGRREWYAGFDLRVAKVERAYGRSVPATPARADAP</sequence>
<evidence type="ECO:0000313" key="3">
    <source>
        <dbReference type="Proteomes" id="UP000521199"/>
    </source>
</evidence>
<feature type="domain" description="ABM" evidence="1">
    <location>
        <begin position="14"/>
        <end position="102"/>
    </location>
</feature>
<dbReference type="AlphaFoldDB" id="A0A7W8G210"/>
<dbReference type="InterPro" id="IPR007138">
    <property type="entry name" value="ABM_dom"/>
</dbReference>
<dbReference type="RefSeq" id="WP_183960685.1">
    <property type="nucleotide sequence ID" value="NZ_JACHHP010000002.1"/>
</dbReference>
<dbReference type="PANTHER" id="PTHR37811">
    <property type="entry name" value="BLL5343 PROTEIN"/>
    <property type="match status" value="1"/>
</dbReference>
<protein>
    <submittedName>
        <fullName evidence="2">Heme-degrading monooxygenase HmoA</fullName>
    </submittedName>
</protein>
<dbReference type="PANTHER" id="PTHR37811:SF2">
    <property type="entry name" value="ABM DOMAIN-CONTAINING PROTEIN"/>
    <property type="match status" value="1"/>
</dbReference>
<dbReference type="InterPro" id="IPR052936">
    <property type="entry name" value="Jasmonate_Hydroxylase-like"/>
</dbReference>
<evidence type="ECO:0000259" key="1">
    <source>
        <dbReference type="PROSITE" id="PS51725"/>
    </source>
</evidence>
<dbReference type="Proteomes" id="UP000521199">
    <property type="component" value="Unassembled WGS sequence"/>
</dbReference>
<organism evidence="2 3">
    <name type="scientific">Chiayiivirga flava</name>
    <dbReference type="NCBI Taxonomy" id="659595"/>
    <lineage>
        <taxon>Bacteria</taxon>
        <taxon>Pseudomonadati</taxon>
        <taxon>Pseudomonadota</taxon>
        <taxon>Gammaproteobacteria</taxon>
        <taxon>Lysobacterales</taxon>
        <taxon>Lysobacteraceae</taxon>
        <taxon>Chiayiivirga</taxon>
    </lineage>
</organism>
<name>A0A7W8G210_9GAMM</name>
<dbReference type="SUPFAM" id="SSF54909">
    <property type="entry name" value="Dimeric alpha+beta barrel"/>
    <property type="match status" value="1"/>
</dbReference>
<dbReference type="GO" id="GO:0004497">
    <property type="term" value="F:monooxygenase activity"/>
    <property type="evidence" value="ECO:0007669"/>
    <property type="project" value="UniProtKB-KW"/>
</dbReference>
<reference evidence="2 3" key="1">
    <citation type="submission" date="2020-08" db="EMBL/GenBank/DDBJ databases">
        <title>Genomic Encyclopedia of Type Strains, Phase IV (KMG-IV): sequencing the most valuable type-strain genomes for metagenomic binning, comparative biology and taxonomic classification.</title>
        <authorList>
            <person name="Goeker M."/>
        </authorList>
    </citation>
    <scope>NUCLEOTIDE SEQUENCE [LARGE SCALE GENOMIC DNA]</scope>
    <source>
        <strain evidence="2 3">DSM 24163</strain>
    </source>
</reference>
<accession>A0A7W8G210</accession>
<proteinExistence type="predicted"/>
<keyword evidence="2" id="KW-0503">Monooxygenase</keyword>